<proteinExistence type="predicted"/>
<feature type="non-terminal residue" evidence="1">
    <location>
        <position position="1"/>
    </location>
</feature>
<sequence length="41" mass="4919">CDGMGKSVFRTQDERERAMKDRITIRRMPGSVQPWWTVFMD</sequence>
<dbReference type="EMBL" id="ABID01000008">
    <property type="protein sequence ID" value="EDQ03736.1"/>
    <property type="molecule type" value="Genomic_DNA"/>
</dbReference>
<reference evidence="1 2" key="1">
    <citation type="submission" date="2007-11" db="EMBL/GenBank/DDBJ databases">
        <authorList>
            <person name="Wagner-Dobler I."/>
            <person name="Ferriera S."/>
            <person name="Johnson J."/>
            <person name="Kravitz S."/>
            <person name="Beeson K."/>
            <person name="Sutton G."/>
            <person name="Rogers Y.-H."/>
            <person name="Friedman R."/>
            <person name="Frazier M."/>
            <person name="Venter J.C."/>
        </authorList>
    </citation>
    <scope>NUCLEOTIDE SEQUENCE [LARGE SCALE GENOMIC DNA]</scope>
    <source>
        <strain evidence="1 2">HEL-45</strain>
    </source>
</reference>
<evidence type="ECO:0000313" key="1">
    <source>
        <dbReference type="EMBL" id="EDQ03736.1"/>
    </source>
</evidence>
<accession>A0ABP2D765</accession>
<protein>
    <submittedName>
        <fullName evidence="1">Uncharacterized protein</fullName>
    </submittedName>
</protein>
<dbReference type="Proteomes" id="UP000003257">
    <property type="component" value="Unassembled WGS sequence"/>
</dbReference>
<organism evidence="1 2">
    <name type="scientific">Sulfitobacter indolifex HEL-45</name>
    <dbReference type="NCBI Taxonomy" id="391624"/>
    <lineage>
        <taxon>Bacteria</taxon>
        <taxon>Pseudomonadati</taxon>
        <taxon>Pseudomonadota</taxon>
        <taxon>Alphaproteobacteria</taxon>
        <taxon>Rhodobacterales</taxon>
        <taxon>Roseobacteraceae</taxon>
        <taxon>Sulfitobacter</taxon>
    </lineage>
</organism>
<evidence type="ECO:0000313" key="2">
    <source>
        <dbReference type="Proteomes" id="UP000003257"/>
    </source>
</evidence>
<comment type="caution">
    <text evidence="1">The sequence shown here is derived from an EMBL/GenBank/DDBJ whole genome shotgun (WGS) entry which is preliminary data.</text>
</comment>
<gene>
    <name evidence="1" type="ORF">OIHEL45_18006</name>
</gene>
<keyword evidence="2" id="KW-1185">Reference proteome</keyword>
<name>A0ABP2D765_9RHOB</name>